<name>A0A1Z8AH05_9FLAO</name>
<dbReference type="Gene3D" id="3.65.10.10">
    <property type="entry name" value="Enolpyruvate transferase domain"/>
    <property type="match status" value="1"/>
</dbReference>
<feature type="domain" description="Enolpyruvate transferase" evidence="2">
    <location>
        <begin position="32"/>
        <end position="76"/>
    </location>
</feature>
<organism evidence="3 4">
    <name type="scientific">Nonlabens dokdonensis</name>
    <dbReference type="NCBI Taxonomy" id="328515"/>
    <lineage>
        <taxon>Bacteria</taxon>
        <taxon>Pseudomonadati</taxon>
        <taxon>Bacteroidota</taxon>
        <taxon>Flavobacteriia</taxon>
        <taxon>Flavobacteriales</taxon>
        <taxon>Flavobacteriaceae</taxon>
        <taxon>Nonlabens</taxon>
    </lineage>
</organism>
<gene>
    <name evidence="3" type="ORF">A9Q93_13820</name>
</gene>
<reference evidence="4" key="1">
    <citation type="journal article" date="2017" name="Proc. Natl. Acad. Sci. U.S.A.">
        <title>Simulation of Deepwater Horizon oil plume reveals substrate specialization within a complex community of hydrocarbon-degraders.</title>
        <authorList>
            <person name="Hu P."/>
            <person name="Dubinsky E.A."/>
            <person name="Probst A.J."/>
            <person name="Wang J."/>
            <person name="Sieber C.M.K."/>
            <person name="Tom L.M."/>
            <person name="Gardinali P."/>
            <person name="Banfield J.F."/>
            <person name="Atlas R.M."/>
            <person name="Andersen G.L."/>
        </authorList>
    </citation>
    <scope>NUCLEOTIDE SEQUENCE [LARGE SCALE GENOMIC DNA]</scope>
</reference>
<evidence type="ECO:0000259" key="2">
    <source>
        <dbReference type="Pfam" id="PF00275"/>
    </source>
</evidence>
<dbReference type="AlphaFoldDB" id="A0A1Z8AH05"/>
<protein>
    <recommendedName>
        <fullName evidence="2">Enolpyruvate transferase domain-containing protein</fullName>
    </recommendedName>
</protein>
<sequence length="86" mass="9975">MKVVGSRFRESEIITTNNSIHLHFKKESIFNNNVIVDTFQDHRMAMAFAPLVMKTSMIVKDAMVVTKSYKTYYEDLKKVNVSITEI</sequence>
<accession>A0A1Z8AH05</accession>
<evidence type="ECO:0000313" key="3">
    <source>
        <dbReference type="EMBL" id="OUS09623.1"/>
    </source>
</evidence>
<dbReference type="InterPro" id="IPR001986">
    <property type="entry name" value="Enolpyruvate_Tfrase_dom"/>
</dbReference>
<comment type="caution">
    <text evidence="3">The sequence shown here is derived from an EMBL/GenBank/DDBJ whole genome shotgun (WGS) entry which is preliminary data.</text>
</comment>
<proteinExistence type="predicted"/>
<dbReference type="InterPro" id="IPR013792">
    <property type="entry name" value="RNA3'P_cycl/enolpyr_Trfase_a/b"/>
</dbReference>
<dbReference type="InterPro" id="IPR036968">
    <property type="entry name" value="Enolpyruvate_Tfrase_sf"/>
</dbReference>
<dbReference type="Proteomes" id="UP000196102">
    <property type="component" value="Unassembled WGS sequence"/>
</dbReference>
<dbReference type="Pfam" id="PF00275">
    <property type="entry name" value="EPSP_synthase"/>
    <property type="match status" value="1"/>
</dbReference>
<evidence type="ECO:0000313" key="4">
    <source>
        <dbReference type="Proteomes" id="UP000196102"/>
    </source>
</evidence>
<dbReference type="EMBL" id="MAAX01000210">
    <property type="protein sequence ID" value="OUS09623.1"/>
    <property type="molecule type" value="Genomic_DNA"/>
</dbReference>
<keyword evidence="1" id="KW-0808">Transferase</keyword>
<dbReference type="GO" id="GO:0016765">
    <property type="term" value="F:transferase activity, transferring alkyl or aryl (other than methyl) groups"/>
    <property type="evidence" value="ECO:0007669"/>
    <property type="project" value="InterPro"/>
</dbReference>
<evidence type="ECO:0000256" key="1">
    <source>
        <dbReference type="ARBA" id="ARBA00022679"/>
    </source>
</evidence>
<dbReference type="SUPFAM" id="SSF55205">
    <property type="entry name" value="EPT/RTPC-like"/>
    <property type="match status" value="1"/>
</dbReference>